<gene>
    <name evidence="1" type="ORF">AMECASPLE_011831</name>
</gene>
<reference evidence="1 2" key="1">
    <citation type="submission" date="2021-06" db="EMBL/GenBank/DDBJ databases">
        <authorList>
            <person name="Palmer J.M."/>
        </authorList>
    </citation>
    <scope>NUCLEOTIDE SEQUENCE [LARGE SCALE GENOMIC DNA]</scope>
    <source>
        <strain evidence="1 2">AS_MEX2019</strain>
        <tissue evidence="1">Muscle</tissue>
    </source>
</reference>
<dbReference type="EMBL" id="JAHRIP010028939">
    <property type="protein sequence ID" value="MEQ2291278.1"/>
    <property type="molecule type" value="Genomic_DNA"/>
</dbReference>
<comment type="caution">
    <text evidence="1">The sequence shown here is derived from an EMBL/GenBank/DDBJ whole genome shotgun (WGS) entry which is preliminary data.</text>
</comment>
<keyword evidence="2" id="KW-1185">Reference proteome</keyword>
<accession>A0ABV0YBY1</accession>
<name>A0ABV0YBY1_9TELE</name>
<evidence type="ECO:0000313" key="1">
    <source>
        <dbReference type="EMBL" id="MEQ2291278.1"/>
    </source>
</evidence>
<sequence>MGRRLGTGPSEGNTDTHRTNNYVHIHSHLRATLFLDCGRKPEYPVRTCKPMQKDPRPEVEPPTVLLQGNSPTNYAPMQTISTGPYVKNILTMLIFFFFPHTG</sequence>
<proteinExistence type="predicted"/>
<protein>
    <submittedName>
        <fullName evidence="1">Uncharacterized protein</fullName>
    </submittedName>
</protein>
<organism evidence="1 2">
    <name type="scientific">Ameca splendens</name>
    <dbReference type="NCBI Taxonomy" id="208324"/>
    <lineage>
        <taxon>Eukaryota</taxon>
        <taxon>Metazoa</taxon>
        <taxon>Chordata</taxon>
        <taxon>Craniata</taxon>
        <taxon>Vertebrata</taxon>
        <taxon>Euteleostomi</taxon>
        <taxon>Actinopterygii</taxon>
        <taxon>Neopterygii</taxon>
        <taxon>Teleostei</taxon>
        <taxon>Neoteleostei</taxon>
        <taxon>Acanthomorphata</taxon>
        <taxon>Ovalentaria</taxon>
        <taxon>Atherinomorphae</taxon>
        <taxon>Cyprinodontiformes</taxon>
        <taxon>Goodeidae</taxon>
        <taxon>Ameca</taxon>
    </lineage>
</organism>
<evidence type="ECO:0000313" key="2">
    <source>
        <dbReference type="Proteomes" id="UP001469553"/>
    </source>
</evidence>
<dbReference type="Proteomes" id="UP001469553">
    <property type="component" value="Unassembled WGS sequence"/>
</dbReference>